<dbReference type="Pfam" id="PF20730">
    <property type="entry name" value="YetF_N"/>
    <property type="match status" value="1"/>
</dbReference>
<keyword evidence="11" id="KW-1185">Reference proteome</keyword>
<dbReference type="Pfam" id="PF04239">
    <property type="entry name" value="DUF421"/>
    <property type="match status" value="1"/>
</dbReference>
<dbReference type="PANTHER" id="PTHR34582">
    <property type="entry name" value="UPF0702 TRANSMEMBRANE PROTEIN YCAP"/>
    <property type="match status" value="1"/>
</dbReference>
<dbReference type="InterPro" id="IPR048454">
    <property type="entry name" value="YetF_N"/>
</dbReference>
<evidence type="ECO:0000256" key="1">
    <source>
        <dbReference type="ARBA" id="ARBA00004651"/>
    </source>
</evidence>
<gene>
    <name evidence="10" type="ORF">GCM10011342_11830</name>
</gene>
<evidence type="ECO:0000256" key="2">
    <source>
        <dbReference type="ARBA" id="ARBA00006448"/>
    </source>
</evidence>
<dbReference type="GO" id="GO:0005886">
    <property type="term" value="C:plasma membrane"/>
    <property type="evidence" value="ECO:0007669"/>
    <property type="project" value="UniProtKB-SubCell"/>
</dbReference>
<feature type="transmembrane region" description="Helical" evidence="7">
    <location>
        <begin position="46"/>
        <end position="64"/>
    </location>
</feature>
<evidence type="ECO:0000259" key="9">
    <source>
        <dbReference type="Pfam" id="PF20730"/>
    </source>
</evidence>
<evidence type="ECO:0000259" key="8">
    <source>
        <dbReference type="Pfam" id="PF04239"/>
    </source>
</evidence>
<reference evidence="10" key="1">
    <citation type="journal article" date="2014" name="Int. J. Syst. Evol. Microbiol.">
        <title>Complete genome sequence of Corynebacterium casei LMG S-19264T (=DSM 44701T), isolated from a smear-ripened cheese.</title>
        <authorList>
            <consortium name="US DOE Joint Genome Institute (JGI-PGF)"/>
            <person name="Walter F."/>
            <person name="Albersmeier A."/>
            <person name="Kalinowski J."/>
            <person name="Ruckert C."/>
        </authorList>
    </citation>
    <scope>NUCLEOTIDE SEQUENCE</scope>
    <source>
        <strain evidence="10">CGMCC 1.12921</strain>
    </source>
</reference>
<dbReference type="InterPro" id="IPR007353">
    <property type="entry name" value="DUF421"/>
</dbReference>
<reference evidence="10" key="2">
    <citation type="submission" date="2020-09" db="EMBL/GenBank/DDBJ databases">
        <authorList>
            <person name="Sun Q."/>
            <person name="Zhou Y."/>
        </authorList>
    </citation>
    <scope>NUCLEOTIDE SEQUENCE</scope>
    <source>
        <strain evidence="10">CGMCC 1.12921</strain>
    </source>
</reference>
<evidence type="ECO:0000256" key="5">
    <source>
        <dbReference type="ARBA" id="ARBA00022989"/>
    </source>
</evidence>
<protein>
    <submittedName>
        <fullName evidence="10">DUF421 domain-containing protein</fullName>
    </submittedName>
</protein>
<comment type="subcellular location">
    <subcellularLocation>
        <location evidence="1">Cell membrane</location>
        <topology evidence="1">Multi-pass membrane protein</topology>
    </subcellularLocation>
</comment>
<comment type="caution">
    <text evidence="10">The sequence shown here is derived from an EMBL/GenBank/DDBJ whole genome shotgun (WGS) entry which is preliminary data.</text>
</comment>
<evidence type="ECO:0000313" key="11">
    <source>
        <dbReference type="Proteomes" id="UP000613582"/>
    </source>
</evidence>
<proteinExistence type="inferred from homology"/>
<evidence type="ECO:0000256" key="3">
    <source>
        <dbReference type="ARBA" id="ARBA00022475"/>
    </source>
</evidence>
<evidence type="ECO:0000256" key="4">
    <source>
        <dbReference type="ARBA" id="ARBA00022692"/>
    </source>
</evidence>
<sequence>MNEIKLFIDDQDTLWRILITAPILYFAIIGFVRLVGKRATSQMNNFDWIVTVALGSLMASGILLKDVSILEALFAIGLLLGLQYVLTFFAVRSGFVDNAIKAQPRLLVENGRFIEEAMRRERVTEQEVLAALREEGLRAVDDAKWVILESDASFSIIPRTEEKAADRSALKTVDGIPAR</sequence>
<organism evidence="10 11">
    <name type="scientific">Aquisalinus flavus</name>
    <dbReference type="NCBI Taxonomy" id="1526572"/>
    <lineage>
        <taxon>Bacteria</taxon>
        <taxon>Pseudomonadati</taxon>
        <taxon>Pseudomonadota</taxon>
        <taxon>Alphaproteobacteria</taxon>
        <taxon>Parvularculales</taxon>
        <taxon>Parvularculaceae</taxon>
        <taxon>Aquisalinus</taxon>
    </lineage>
</organism>
<feature type="domain" description="YetF C-terminal" evidence="8">
    <location>
        <begin position="93"/>
        <end position="162"/>
    </location>
</feature>
<keyword evidence="6 7" id="KW-0472">Membrane</keyword>
<feature type="domain" description="YetF-like N-terminal transmembrane" evidence="9">
    <location>
        <begin position="26"/>
        <end position="88"/>
    </location>
</feature>
<dbReference type="Gene3D" id="3.30.240.20">
    <property type="entry name" value="bsu07140 like domains"/>
    <property type="match status" value="1"/>
</dbReference>
<evidence type="ECO:0000256" key="6">
    <source>
        <dbReference type="ARBA" id="ARBA00023136"/>
    </source>
</evidence>
<evidence type="ECO:0000313" key="10">
    <source>
        <dbReference type="EMBL" id="GGD04501.1"/>
    </source>
</evidence>
<name>A0A8J2V5P0_9PROT</name>
<keyword evidence="4 7" id="KW-0812">Transmembrane</keyword>
<dbReference type="Proteomes" id="UP000613582">
    <property type="component" value="Unassembled WGS sequence"/>
</dbReference>
<feature type="transmembrane region" description="Helical" evidence="7">
    <location>
        <begin position="70"/>
        <end position="91"/>
    </location>
</feature>
<keyword evidence="3" id="KW-1003">Cell membrane</keyword>
<dbReference type="PANTHER" id="PTHR34582:SF6">
    <property type="entry name" value="UPF0702 TRANSMEMBRANE PROTEIN YCAP"/>
    <property type="match status" value="1"/>
</dbReference>
<dbReference type="RefSeq" id="WP_188160335.1">
    <property type="nucleotide sequence ID" value="NZ_BMGH01000001.1"/>
</dbReference>
<feature type="transmembrane region" description="Helical" evidence="7">
    <location>
        <begin position="14"/>
        <end position="34"/>
    </location>
</feature>
<accession>A0A8J2V5P0</accession>
<dbReference type="EMBL" id="BMGH01000001">
    <property type="protein sequence ID" value="GGD04501.1"/>
    <property type="molecule type" value="Genomic_DNA"/>
</dbReference>
<keyword evidence="5 7" id="KW-1133">Transmembrane helix</keyword>
<comment type="similarity">
    <text evidence="2">Belongs to the UPF0702 family.</text>
</comment>
<dbReference type="InterPro" id="IPR023090">
    <property type="entry name" value="UPF0702_alpha/beta_dom_sf"/>
</dbReference>
<dbReference type="AlphaFoldDB" id="A0A8J2V5P0"/>
<evidence type="ECO:0000256" key="7">
    <source>
        <dbReference type="SAM" id="Phobius"/>
    </source>
</evidence>